<keyword evidence="4" id="KW-1185">Reference proteome</keyword>
<dbReference type="GO" id="GO:0016301">
    <property type="term" value="F:kinase activity"/>
    <property type="evidence" value="ECO:0007669"/>
    <property type="project" value="UniProtKB-KW"/>
</dbReference>
<gene>
    <name evidence="3" type="ORF">FNB15_14230</name>
</gene>
<dbReference type="KEGG" id="fer:FNB15_14230"/>
<dbReference type="OrthoDB" id="9770435at2"/>
<dbReference type="PANTHER" id="PTHR14939">
    <property type="entry name" value="F-BOX ONLY PROTEIN 22"/>
    <property type="match status" value="1"/>
</dbReference>
<dbReference type="GO" id="GO:0000209">
    <property type="term" value="P:protein polyubiquitination"/>
    <property type="evidence" value="ECO:0007669"/>
    <property type="project" value="TreeGrafter"/>
</dbReference>
<dbReference type="AlphaFoldDB" id="A0A516H3K3"/>
<dbReference type="Pfam" id="PF08495">
    <property type="entry name" value="FIST"/>
    <property type="match status" value="1"/>
</dbReference>
<feature type="domain" description="FIST" evidence="1">
    <location>
        <begin position="37"/>
        <end position="209"/>
    </location>
</feature>
<protein>
    <submittedName>
        <fullName evidence="3">Histidine kinase</fullName>
    </submittedName>
</protein>
<organism evidence="3 4">
    <name type="scientific">Ferrovibrio terrae</name>
    <dbReference type="NCBI Taxonomy" id="2594003"/>
    <lineage>
        <taxon>Bacteria</taxon>
        <taxon>Pseudomonadati</taxon>
        <taxon>Pseudomonadota</taxon>
        <taxon>Alphaproteobacteria</taxon>
        <taxon>Rhodospirillales</taxon>
        <taxon>Rhodospirillaceae</taxon>
        <taxon>Ferrovibrio</taxon>
    </lineage>
</organism>
<dbReference type="Pfam" id="PF10442">
    <property type="entry name" value="FIST_C"/>
    <property type="match status" value="1"/>
</dbReference>
<keyword evidence="3" id="KW-0418">Kinase</keyword>
<dbReference type="GO" id="GO:0032436">
    <property type="term" value="P:positive regulation of proteasomal ubiquitin-dependent protein catabolic process"/>
    <property type="evidence" value="ECO:0007669"/>
    <property type="project" value="TreeGrafter"/>
</dbReference>
<dbReference type="SMART" id="SM01204">
    <property type="entry name" value="FIST_C"/>
    <property type="match status" value="1"/>
</dbReference>
<dbReference type="Proteomes" id="UP000317496">
    <property type="component" value="Chromosome"/>
</dbReference>
<reference evidence="3 4" key="1">
    <citation type="submission" date="2019-07" db="EMBL/GenBank/DDBJ databases">
        <title>Genome sequencing for Ferrovibrio sp. K5.</title>
        <authorList>
            <person name="Park S.-J."/>
        </authorList>
    </citation>
    <scope>NUCLEOTIDE SEQUENCE [LARGE SCALE GENOMIC DNA]</scope>
    <source>
        <strain evidence="3 4">K5</strain>
    </source>
</reference>
<dbReference type="InterPro" id="IPR019494">
    <property type="entry name" value="FIST_C"/>
</dbReference>
<proteinExistence type="predicted"/>
<feature type="domain" description="FIST C-domain" evidence="2">
    <location>
        <begin position="210"/>
        <end position="351"/>
    </location>
</feature>
<dbReference type="EMBL" id="CP041636">
    <property type="protein sequence ID" value="QDO98358.1"/>
    <property type="molecule type" value="Genomic_DNA"/>
</dbReference>
<sequence length="364" mass="39107">MSEQTTGSRFRLGVGAAEDWRMAVDGSLLQLMPLADSANVGFVYVSDRMADRMPQIMKRLSEATGISNMIGACGYSIAAGDKEYCDEPVVACLVGTVPEGSATVFTRPTERPQGWLGVVHADPQVPALPELIEDFAEAAGAYLVGGLLAARGPRPQWARGSIEGGMSGIMFSEAQPMMTSLTQGCSQVGGVHEITAADGNVILELDTKPAYDVLRDSFAVQSLTDLRKLSSGLMVGLPISGTDRPDYLVRNIIGIDPQAGGIAIGAMVEEGDQIFFCRRDIESAGRDMDRMLAELKRRCGDRVPRGALWYSCMARCQDQFVQSPSELARIQAVFPDLPVVGMYCGGEIAQSRLYGYTGVLSLFL</sequence>
<keyword evidence="3" id="KW-0808">Transferase</keyword>
<evidence type="ECO:0000259" key="1">
    <source>
        <dbReference type="SMART" id="SM00897"/>
    </source>
</evidence>
<evidence type="ECO:0000313" key="3">
    <source>
        <dbReference type="EMBL" id="QDO98358.1"/>
    </source>
</evidence>
<name>A0A516H3K3_9PROT</name>
<evidence type="ECO:0000259" key="2">
    <source>
        <dbReference type="SMART" id="SM01204"/>
    </source>
</evidence>
<accession>A0A516H3K3</accession>
<dbReference type="PANTHER" id="PTHR14939:SF5">
    <property type="entry name" value="F-BOX ONLY PROTEIN 22"/>
    <property type="match status" value="1"/>
</dbReference>
<evidence type="ECO:0000313" key="4">
    <source>
        <dbReference type="Proteomes" id="UP000317496"/>
    </source>
</evidence>
<dbReference type="InterPro" id="IPR013702">
    <property type="entry name" value="FIST_domain_N"/>
</dbReference>
<dbReference type="RefSeq" id="WP_144069339.1">
    <property type="nucleotide sequence ID" value="NZ_CP041636.1"/>
</dbReference>
<dbReference type="SMART" id="SM00897">
    <property type="entry name" value="FIST"/>
    <property type="match status" value="1"/>
</dbReference>